<reference evidence="1" key="1">
    <citation type="submission" date="2021-08" db="EMBL/GenBank/DDBJ databases">
        <title>The first chromosome-level gecko genome reveals the dynamic sex chromosomes of Neotropical dwarf geckos (Sphaerodactylidae: Sphaerodactylus).</title>
        <authorList>
            <person name="Pinto B.J."/>
            <person name="Keating S.E."/>
            <person name="Gamble T."/>
        </authorList>
    </citation>
    <scope>NUCLEOTIDE SEQUENCE</scope>
    <source>
        <strain evidence="1">TG3544</strain>
    </source>
</reference>
<protein>
    <submittedName>
        <fullName evidence="1">Cadherin-23</fullName>
    </submittedName>
</protein>
<gene>
    <name evidence="1" type="primary">CDH23_5</name>
    <name evidence="1" type="ORF">K3G42_010827</name>
</gene>
<proteinExistence type="predicted"/>
<dbReference type="EMBL" id="CM037621">
    <property type="protein sequence ID" value="KAH8001553.1"/>
    <property type="molecule type" value="Genomic_DNA"/>
</dbReference>
<sequence>MVPLFANESMPDHVGFARVKINLINENDNRPIFSQVLYNISLFENVTVGTTILKVLVASWVQEFLPEQE</sequence>
<dbReference type="Proteomes" id="UP000827872">
    <property type="component" value="Linkage Group LG08"/>
</dbReference>
<accession>A0ACB8F982</accession>
<evidence type="ECO:0000313" key="2">
    <source>
        <dbReference type="Proteomes" id="UP000827872"/>
    </source>
</evidence>
<keyword evidence="2" id="KW-1185">Reference proteome</keyword>
<name>A0ACB8F982_9SAUR</name>
<evidence type="ECO:0000313" key="1">
    <source>
        <dbReference type="EMBL" id="KAH8001553.1"/>
    </source>
</evidence>
<organism evidence="1 2">
    <name type="scientific">Sphaerodactylus townsendi</name>
    <dbReference type="NCBI Taxonomy" id="933632"/>
    <lineage>
        <taxon>Eukaryota</taxon>
        <taxon>Metazoa</taxon>
        <taxon>Chordata</taxon>
        <taxon>Craniata</taxon>
        <taxon>Vertebrata</taxon>
        <taxon>Euteleostomi</taxon>
        <taxon>Lepidosauria</taxon>
        <taxon>Squamata</taxon>
        <taxon>Bifurcata</taxon>
        <taxon>Gekkota</taxon>
        <taxon>Sphaerodactylidae</taxon>
        <taxon>Sphaerodactylus</taxon>
    </lineage>
</organism>
<comment type="caution">
    <text evidence="1">The sequence shown here is derived from an EMBL/GenBank/DDBJ whole genome shotgun (WGS) entry which is preliminary data.</text>
</comment>